<dbReference type="InterPro" id="IPR050828">
    <property type="entry name" value="C-type_lectin/matrix_domain"/>
</dbReference>
<dbReference type="HOGENOM" id="CLU_049894_10_2_1"/>
<evidence type="ECO:0000313" key="3">
    <source>
        <dbReference type="Proteomes" id="UP000001038"/>
    </source>
</evidence>
<dbReference type="InParanoid" id="H2L5U8"/>
<feature type="signal peptide" evidence="1">
    <location>
        <begin position="1"/>
        <end position="24"/>
    </location>
</feature>
<dbReference type="Ensembl" id="ENSORLT00000001186.2">
    <property type="protein sequence ID" value="ENSORLP00000001185.2"/>
    <property type="gene ID" value="ENSORLG00000000971.2"/>
</dbReference>
<dbReference type="eggNOG" id="KOG4297">
    <property type="taxonomic scope" value="Eukaryota"/>
</dbReference>
<dbReference type="InterPro" id="IPR016187">
    <property type="entry name" value="CTDL_fold"/>
</dbReference>
<sequence length="112" mass="12949">LYYLIRKNIIISIFILDFLSVVKTQLERISDLCKRCPEGWKRFGSSCYYKSTEKRDWTDSRSFCQSVGFDLVVVNSKEEQVGVFTLNPGSVCLLNGHHGNRNMNGNGWMDHH</sequence>
<reference evidence="2" key="2">
    <citation type="submission" date="2025-08" db="UniProtKB">
        <authorList>
            <consortium name="Ensembl"/>
        </authorList>
    </citation>
    <scope>IDENTIFICATION</scope>
    <source>
        <strain evidence="2">Hd-rR</strain>
    </source>
</reference>
<name>H2L5U8_ORYLA</name>
<dbReference type="GO" id="GO:0038187">
    <property type="term" value="F:pattern recognition receptor activity"/>
    <property type="evidence" value="ECO:0000318"/>
    <property type="project" value="GO_Central"/>
</dbReference>
<organism evidence="2 3">
    <name type="scientific">Oryzias latipes</name>
    <name type="common">Japanese rice fish</name>
    <name type="synonym">Japanese killifish</name>
    <dbReference type="NCBI Taxonomy" id="8090"/>
    <lineage>
        <taxon>Eukaryota</taxon>
        <taxon>Metazoa</taxon>
        <taxon>Chordata</taxon>
        <taxon>Craniata</taxon>
        <taxon>Vertebrata</taxon>
        <taxon>Euteleostomi</taxon>
        <taxon>Actinopterygii</taxon>
        <taxon>Neopterygii</taxon>
        <taxon>Teleostei</taxon>
        <taxon>Neoteleostei</taxon>
        <taxon>Acanthomorphata</taxon>
        <taxon>Ovalentaria</taxon>
        <taxon>Atherinomorphae</taxon>
        <taxon>Beloniformes</taxon>
        <taxon>Adrianichthyidae</taxon>
        <taxon>Oryziinae</taxon>
        <taxon>Oryzias</taxon>
    </lineage>
</organism>
<keyword evidence="1" id="KW-0732">Signal</keyword>
<keyword evidence="3" id="KW-1185">Reference proteome</keyword>
<evidence type="ECO:0000313" key="2">
    <source>
        <dbReference type="Ensembl" id="ENSORLP00000001185.2"/>
    </source>
</evidence>
<dbReference type="PANTHER" id="PTHR45710:SF31">
    <property type="entry name" value="EARLY ACTIVATION ANTIGEN CD69"/>
    <property type="match status" value="1"/>
</dbReference>
<reference evidence="2 3" key="1">
    <citation type="journal article" date="2007" name="Nature">
        <title>The medaka draft genome and insights into vertebrate genome evolution.</title>
        <authorList>
            <person name="Kasahara M."/>
            <person name="Naruse K."/>
            <person name="Sasaki S."/>
            <person name="Nakatani Y."/>
            <person name="Qu W."/>
            <person name="Ahsan B."/>
            <person name="Yamada T."/>
            <person name="Nagayasu Y."/>
            <person name="Doi K."/>
            <person name="Kasai Y."/>
            <person name="Jindo T."/>
            <person name="Kobayashi D."/>
            <person name="Shimada A."/>
            <person name="Toyoda A."/>
            <person name="Kuroki Y."/>
            <person name="Fujiyama A."/>
            <person name="Sasaki T."/>
            <person name="Shimizu A."/>
            <person name="Asakawa S."/>
            <person name="Shimizu N."/>
            <person name="Hashimoto S."/>
            <person name="Yang J."/>
            <person name="Lee Y."/>
            <person name="Matsushima K."/>
            <person name="Sugano S."/>
            <person name="Sakaizumi M."/>
            <person name="Narita T."/>
            <person name="Ohishi K."/>
            <person name="Haga S."/>
            <person name="Ohta F."/>
            <person name="Nomoto H."/>
            <person name="Nogata K."/>
            <person name="Morishita T."/>
            <person name="Endo T."/>
            <person name="Shin-I T."/>
            <person name="Takeda H."/>
            <person name="Morishita S."/>
            <person name="Kohara Y."/>
        </authorList>
    </citation>
    <scope>NUCLEOTIDE SEQUENCE [LARGE SCALE GENOMIC DNA]</scope>
    <source>
        <strain evidence="2 3">Hd-rR</strain>
    </source>
</reference>
<dbReference type="GO" id="GO:0009897">
    <property type="term" value="C:external side of plasma membrane"/>
    <property type="evidence" value="ECO:0000318"/>
    <property type="project" value="GO_Central"/>
</dbReference>
<dbReference type="Bgee" id="ENSORLG00000000971">
    <property type="expression patterns" value="Expressed in pharyngeal gill and 3 other cell types or tissues"/>
</dbReference>
<dbReference type="GeneTree" id="ENSGT01030000235041"/>
<dbReference type="Gene3D" id="3.10.100.10">
    <property type="entry name" value="Mannose-Binding Protein A, subunit A"/>
    <property type="match status" value="1"/>
</dbReference>
<feature type="chain" id="PRO_5017272909" description="C-type lectin domain-containing protein" evidence="1">
    <location>
        <begin position="25"/>
        <end position="112"/>
    </location>
</feature>
<protein>
    <recommendedName>
        <fullName evidence="4">C-type lectin domain-containing protein</fullName>
    </recommendedName>
</protein>
<dbReference type="InterPro" id="IPR016186">
    <property type="entry name" value="C-type_lectin-like/link_sf"/>
</dbReference>
<evidence type="ECO:0000256" key="1">
    <source>
        <dbReference type="SAM" id="SignalP"/>
    </source>
</evidence>
<dbReference type="GO" id="GO:0006955">
    <property type="term" value="P:immune response"/>
    <property type="evidence" value="ECO:0000318"/>
    <property type="project" value="GO_Central"/>
</dbReference>
<proteinExistence type="predicted"/>
<dbReference type="SUPFAM" id="SSF56436">
    <property type="entry name" value="C-type lectin-like"/>
    <property type="match status" value="1"/>
</dbReference>
<dbReference type="Proteomes" id="UP000001038">
    <property type="component" value="Chromosome 11"/>
</dbReference>
<accession>H2L5U8</accession>
<reference evidence="2" key="3">
    <citation type="submission" date="2025-09" db="UniProtKB">
        <authorList>
            <consortium name="Ensembl"/>
        </authorList>
    </citation>
    <scope>IDENTIFICATION</scope>
    <source>
        <strain evidence="2">Hd-rR</strain>
    </source>
</reference>
<dbReference type="GO" id="GO:0030246">
    <property type="term" value="F:carbohydrate binding"/>
    <property type="evidence" value="ECO:0000318"/>
    <property type="project" value="GO_Central"/>
</dbReference>
<evidence type="ECO:0008006" key="4">
    <source>
        <dbReference type="Google" id="ProtNLM"/>
    </source>
</evidence>
<dbReference type="PANTHER" id="PTHR45710">
    <property type="entry name" value="C-TYPE LECTIN DOMAIN-CONTAINING PROTEIN 180"/>
    <property type="match status" value="1"/>
</dbReference>
<dbReference type="AlphaFoldDB" id="H2L5U8"/>